<feature type="transmembrane region" description="Helical" evidence="1">
    <location>
        <begin position="32"/>
        <end position="56"/>
    </location>
</feature>
<feature type="transmembrane region" description="Helical" evidence="1">
    <location>
        <begin position="7"/>
        <end position="26"/>
    </location>
</feature>
<keyword evidence="1" id="KW-0812">Transmembrane</keyword>
<comment type="caution">
    <text evidence="2">The sequence shown here is derived from an EMBL/GenBank/DDBJ whole genome shotgun (WGS) entry which is preliminary data.</text>
</comment>
<dbReference type="Gramene" id="rna15719">
    <property type="protein sequence ID" value="RHN67523.1"/>
    <property type="gene ID" value="gene15719"/>
</dbReference>
<name>A0A396ISQ4_MEDTR</name>
<accession>A0A396ISQ4</accession>
<keyword evidence="1" id="KW-0472">Membrane</keyword>
<evidence type="ECO:0008006" key="3">
    <source>
        <dbReference type="Google" id="ProtNLM"/>
    </source>
</evidence>
<dbReference type="Proteomes" id="UP000265566">
    <property type="component" value="Chromosome 3"/>
</dbReference>
<evidence type="ECO:0000256" key="1">
    <source>
        <dbReference type="SAM" id="Phobius"/>
    </source>
</evidence>
<protein>
    <recommendedName>
        <fullName evidence="3">Transmembrane protein</fullName>
    </recommendedName>
</protein>
<gene>
    <name evidence="2" type="ORF">MtrunA17_Chr3g0103601</name>
</gene>
<evidence type="ECO:0000313" key="2">
    <source>
        <dbReference type="EMBL" id="RHN67523.1"/>
    </source>
</evidence>
<dbReference type="AlphaFoldDB" id="A0A396ISQ4"/>
<reference evidence="2" key="1">
    <citation type="journal article" date="2018" name="Nat. Plants">
        <title>Whole-genome landscape of Medicago truncatula symbiotic genes.</title>
        <authorList>
            <person name="Pecrix Y."/>
            <person name="Gamas P."/>
            <person name="Carrere S."/>
        </authorList>
    </citation>
    <scope>NUCLEOTIDE SEQUENCE</scope>
    <source>
        <tissue evidence="2">Leaves</tissue>
    </source>
</reference>
<sequence length="84" mass="9490">MSLPATIYIFHISGVVGCETLLWIILSQIWRNWFIINLFVSVVTLVCHTNCIELVYQLSRRMHSNSATIAPLPPNLEPPQAAQV</sequence>
<organism evidence="2">
    <name type="scientific">Medicago truncatula</name>
    <name type="common">Barrel medic</name>
    <name type="synonym">Medicago tribuloides</name>
    <dbReference type="NCBI Taxonomy" id="3880"/>
    <lineage>
        <taxon>Eukaryota</taxon>
        <taxon>Viridiplantae</taxon>
        <taxon>Streptophyta</taxon>
        <taxon>Embryophyta</taxon>
        <taxon>Tracheophyta</taxon>
        <taxon>Spermatophyta</taxon>
        <taxon>Magnoliopsida</taxon>
        <taxon>eudicotyledons</taxon>
        <taxon>Gunneridae</taxon>
        <taxon>Pentapetalae</taxon>
        <taxon>rosids</taxon>
        <taxon>fabids</taxon>
        <taxon>Fabales</taxon>
        <taxon>Fabaceae</taxon>
        <taxon>Papilionoideae</taxon>
        <taxon>50 kb inversion clade</taxon>
        <taxon>NPAAA clade</taxon>
        <taxon>Hologalegina</taxon>
        <taxon>IRL clade</taxon>
        <taxon>Trifolieae</taxon>
        <taxon>Medicago</taxon>
    </lineage>
</organism>
<dbReference type="EMBL" id="PSQE01000003">
    <property type="protein sequence ID" value="RHN67523.1"/>
    <property type="molecule type" value="Genomic_DNA"/>
</dbReference>
<keyword evidence="1" id="KW-1133">Transmembrane helix</keyword>
<proteinExistence type="predicted"/>